<gene>
    <name evidence="2" type="ORF">KL771_16040</name>
</gene>
<organism evidence="2 3">
    <name type="scientific">Prosthecodimorpha staleyi</name>
    <dbReference type="NCBI Taxonomy" id="2840188"/>
    <lineage>
        <taxon>Bacteria</taxon>
        <taxon>Pseudomonadati</taxon>
        <taxon>Pseudomonadota</taxon>
        <taxon>Alphaproteobacteria</taxon>
        <taxon>Hyphomicrobiales</taxon>
        <taxon>Ancalomicrobiaceae</taxon>
        <taxon>Prosthecodimorpha</taxon>
    </lineage>
</organism>
<sequence>MLQSAGFAVRMRPSVARLRDLQTQAFALAKKRFPVVKPRATKRGHGTVDFRAALPMDQITPLAVRERLSFRLRKLIGPGGRMTLAEAAKATDISETTLKAYVEGRACPNLARYGRLLRVFGPEVGMELAMMIGWEPRASNSRLPVTEDLRAVRDVTAQTIGAIDRALSHGVSLSDPSPTPDAARQASGRAAAAARPARS</sequence>
<name>A0A947GE45_9HYPH</name>
<accession>A0A947GE45</accession>
<dbReference type="SUPFAM" id="SSF47413">
    <property type="entry name" value="lambda repressor-like DNA-binding domains"/>
    <property type="match status" value="1"/>
</dbReference>
<dbReference type="AlphaFoldDB" id="A0A947GE45"/>
<feature type="compositionally biased region" description="Low complexity" evidence="1">
    <location>
        <begin position="182"/>
        <end position="199"/>
    </location>
</feature>
<feature type="region of interest" description="Disordered" evidence="1">
    <location>
        <begin position="168"/>
        <end position="199"/>
    </location>
</feature>
<dbReference type="RefSeq" id="WP_261969550.1">
    <property type="nucleotide sequence ID" value="NZ_JAHHZF010000007.1"/>
</dbReference>
<dbReference type="Proteomes" id="UP000766595">
    <property type="component" value="Unassembled WGS sequence"/>
</dbReference>
<proteinExistence type="predicted"/>
<evidence type="ECO:0000313" key="3">
    <source>
        <dbReference type="Proteomes" id="UP000766595"/>
    </source>
</evidence>
<evidence type="ECO:0000313" key="2">
    <source>
        <dbReference type="EMBL" id="MBT9290976.1"/>
    </source>
</evidence>
<protein>
    <submittedName>
        <fullName evidence="2">Helix-turn-helix transcriptional regulator</fullName>
    </submittedName>
</protein>
<dbReference type="GO" id="GO:0003677">
    <property type="term" value="F:DNA binding"/>
    <property type="evidence" value="ECO:0007669"/>
    <property type="project" value="InterPro"/>
</dbReference>
<dbReference type="EMBL" id="JAHHZF010000007">
    <property type="protein sequence ID" value="MBT9290976.1"/>
    <property type="molecule type" value="Genomic_DNA"/>
</dbReference>
<dbReference type="InterPro" id="IPR010982">
    <property type="entry name" value="Lambda_DNA-bd_dom_sf"/>
</dbReference>
<reference evidence="2 3" key="1">
    <citation type="submission" date="2021-06" db="EMBL/GenBank/DDBJ databases">
        <authorList>
            <person name="Grouzdev D.S."/>
            <person name="Koziaeva V."/>
        </authorList>
    </citation>
    <scope>NUCLEOTIDE SEQUENCE [LARGE SCALE GENOMIC DNA]</scope>
    <source>
        <strain evidence="2 3">22</strain>
    </source>
</reference>
<evidence type="ECO:0000256" key="1">
    <source>
        <dbReference type="SAM" id="MobiDB-lite"/>
    </source>
</evidence>
<keyword evidence="3" id="KW-1185">Reference proteome</keyword>
<comment type="caution">
    <text evidence="2">The sequence shown here is derived from an EMBL/GenBank/DDBJ whole genome shotgun (WGS) entry which is preliminary data.</text>
</comment>